<name>A0A8S5QFC3_9CAUD</name>
<protein>
    <submittedName>
        <fullName evidence="3">Minor capsid protein</fullName>
    </submittedName>
</protein>
<accession>A0A8S5QFC3</accession>
<evidence type="ECO:0000313" key="3">
    <source>
        <dbReference type="EMBL" id="DAE17469.1"/>
    </source>
</evidence>
<dbReference type="InterPro" id="IPR049250">
    <property type="entry name" value="DUF6883"/>
</dbReference>
<evidence type="ECO:0000259" key="2">
    <source>
        <dbReference type="Pfam" id="PF21814"/>
    </source>
</evidence>
<dbReference type="InterPro" id="IPR006528">
    <property type="entry name" value="Phage_head_morphogenesis_dom"/>
</dbReference>
<reference evidence="3" key="1">
    <citation type="journal article" date="2021" name="Proc. Natl. Acad. Sci. U.S.A.">
        <title>A Catalog of Tens of Thousands of Viruses from Human Metagenomes Reveals Hidden Associations with Chronic Diseases.</title>
        <authorList>
            <person name="Tisza M.J."/>
            <person name="Buck C.B."/>
        </authorList>
    </citation>
    <scope>NUCLEOTIDE SEQUENCE</scope>
    <source>
        <strain evidence="3">CtoRD1</strain>
    </source>
</reference>
<dbReference type="Pfam" id="PF04233">
    <property type="entry name" value="Phage_Mu_F"/>
    <property type="match status" value="1"/>
</dbReference>
<evidence type="ECO:0000259" key="1">
    <source>
        <dbReference type="Pfam" id="PF04233"/>
    </source>
</evidence>
<dbReference type="NCBIfam" id="TIGR01641">
    <property type="entry name" value="phageSPP1_gp7"/>
    <property type="match status" value="1"/>
</dbReference>
<sequence length="473" mass="53819">MKRFLENAEKTHEAVDKATESLREAWAVTIQDMQNDINGWYSRFATEQGLTMAEAKRQMTARELAGLKLSLREFEKLAEENANGQWEKELSAALARVRISRLEAMQLSLRNYLWEVYQDTHNAAAEALRDAYTSEYYHNTYETQRAEGRFSPVEEIPTAKIDAILSKPWASDGREWSSRIWSNREQLTNELQGELLRSIVQGKGPVEAAARLASKMGVGQYQAVRLIQTEATAVATMADRDSFRSLGVEKVEYVATLEAHTCPTCGGLDGKVFTLKEVAAGMTAPPMHPNCRCTLVPYFEDEKGRRWMKDPETFERKIIKNTTFEEWKKQYVKNSLKKIPEPPLETVSKDFKRKEKNSIILPKADEAVIDKRKFTEYALNSYKAPDKAKAFKLALGYDLSNWKELEQKIKEAIKNFPAKEKNVTQYGKQYEVIIKIKGPNGKSANVATGWILDSKTGEMRLTSAYVTKKVAKV</sequence>
<dbReference type="EMBL" id="BK015641">
    <property type="protein sequence ID" value="DAE17469.1"/>
    <property type="molecule type" value="Genomic_DNA"/>
</dbReference>
<organism evidence="3">
    <name type="scientific">Siphoviridae sp. ctoRD1</name>
    <dbReference type="NCBI Taxonomy" id="2825669"/>
    <lineage>
        <taxon>Viruses</taxon>
        <taxon>Duplodnaviria</taxon>
        <taxon>Heunggongvirae</taxon>
        <taxon>Uroviricota</taxon>
        <taxon>Caudoviricetes</taxon>
    </lineage>
</organism>
<feature type="domain" description="Phage head morphogenesis" evidence="1">
    <location>
        <begin position="190"/>
        <end position="295"/>
    </location>
</feature>
<dbReference type="Pfam" id="PF21814">
    <property type="entry name" value="DUF6883"/>
    <property type="match status" value="1"/>
</dbReference>
<feature type="domain" description="DUF6883" evidence="2">
    <location>
        <begin position="361"/>
        <end position="468"/>
    </location>
</feature>
<proteinExistence type="predicted"/>